<evidence type="ECO:0000256" key="7">
    <source>
        <dbReference type="SAM" id="Phobius"/>
    </source>
</evidence>
<feature type="compositionally biased region" description="Gly residues" evidence="6">
    <location>
        <begin position="603"/>
        <end position="613"/>
    </location>
</feature>
<dbReference type="Proteomes" id="UP001231924">
    <property type="component" value="Unassembled WGS sequence"/>
</dbReference>
<evidence type="ECO:0000256" key="2">
    <source>
        <dbReference type="ARBA" id="ARBA00022475"/>
    </source>
</evidence>
<evidence type="ECO:0000256" key="6">
    <source>
        <dbReference type="SAM" id="MobiDB-lite"/>
    </source>
</evidence>
<dbReference type="PANTHER" id="PTHR37937:SF1">
    <property type="entry name" value="CONJUGATIVE TRANSFER: DNA TRANSPORT"/>
    <property type="match status" value="1"/>
</dbReference>
<dbReference type="Gene3D" id="3.40.50.300">
    <property type="entry name" value="P-loop containing nucleotide triphosphate hydrolases"/>
    <property type="match status" value="1"/>
</dbReference>
<comment type="caution">
    <text evidence="9">The sequence shown here is derived from an EMBL/GenBank/DDBJ whole genome shotgun (WGS) entry which is preliminary data.</text>
</comment>
<feature type="transmembrane region" description="Helical" evidence="7">
    <location>
        <begin position="43"/>
        <end position="63"/>
    </location>
</feature>
<sequence>MRRSLAGTPGLLLAISIAAVGVTLWLRATLDDAPPMVLAALGWAVLVAVCLGLADLVTVGYALSTRGRTRRRYGTVGFASVRDLWTSVMRHAFMGRKDGKGSKIRPELYKLPRRERRHVPLTEFALLVGRTVVGPFLAFKAWVAYIDVLLMIAPPQTGKTTWLAGRIVDAPGAALVTSTKIDLWWITHRLRSLLGPVLVFNPELVGNVPSTFRWSPLIGCADPQVAGIRATYLVKGAQTGPGVTADANSAFFVNQAAKVLRVFLFLAAIGGKSMADVADWVNNPADETPRRLIEDYRHYLPGSWPGELAMVFGMSADKARDSIFLTLGMSVAFMDNPAVRDAVTLRAGDGRFDTEGFLRSRGTLYLIGESRDHSPLAPLLTALTGYLFEDCKAIAARSTSPVGQLNPPILIALDEAALINPVPLPAWTADAGGRGITLLIVAQTHSQLYERWGTYGGKTIKSNSNARLFLGGISDPETLEEISVMCGEREEDNAPGLSTGHGSTTLRRTVPPGLVREIPRWHVLLIYRNMRVTLLSYLPSFRRTDIKTAMAAQGPAPVPEGDTGTAFAPTQGDFPRGANPDGTASRPDLYPDPRRDEDDDGQGGHGRGGPTWR</sequence>
<evidence type="ECO:0000313" key="9">
    <source>
        <dbReference type="EMBL" id="MDL5160490.1"/>
    </source>
</evidence>
<keyword evidence="2" id="KW-1003">Cell membrane</keyword>
<keyword evidence="5 7" id="KW-0472">Membrane</keyword>
<evidence type="ECO:0000256" key="4">
    <source>
        <dbReference type="ARBA" id="ARBA00022989"/>
    </source>
</evidence>
<evidence type="ECO:0000256" key="5">
    <source>
        <dbReference type="ARBA" id="ARBA00023136"/>
    </source>
</evidence>
<reference evidence="9 10" key="1">
    <citation type="submission" date="2023-06" db="EMBL/GenBank/DDBJ databases">
        <title>Actinomycetospora Odt1-22.</title>
        <authorList>
            <person name="Supong K."/>
        </authorList>
    </citation>
    <scope>NUCLEOTIDE SEQUENCE [LARGE SCALE GENOMIC DNA]</scope>
    <source>
        <strain evidence="9 10">Odt1-22</strain>
    </source>
</reference>
<dbReference type="InterPro" id="IPR032689">
    <property type="entry name" value="TraG-D_C"/>
</dbReference>
<organism evidence="9 10">
    <name type="scientific">Actinomycetospora termitidis</name>
    <dbReference type="NCBI Taxonomy" id="3053470"/>
    <lineage>
        <taxon>Bacteria</taxon>
        <taxon>Bacillati</taxon>
        <taxon>Actinomycetota</taxon>
        <taxon>Actinomycetes</taxon>
        <taxon>Pseudonocardiales</taxon>
        <taxon>Pseudonocardiaceae</taxon>
        <taxon>Actinomycetospora</taxon>
    </lineage>
</organism>
<keyword evidence="4 7" id="KW-1133">Transmembrane helix</keyword>
<feature type="transmembrane region" description="Helical" evidence="7">
    <location>
        <begin position="124"/>
        <end position="145"/>
    </location>
</feature>
<dbReference type="CDD" id="cd01127">
    <property type="entry name" value="TrwB_TraG_TraD_VirD4"/>
    <property type="match status" value="1"/>
</dbReference>
<keyword evidence="10" id="KW-1185">Reference proteome</keyword>
<dbReference type="InterPro" id="IPR027417">
    <property type="entry name" value="P-loop_NTPase"/>
</dbReference>
<evidence type="ECO:0000256" key="3">
    <source>
        <dbReference type="ARBA" id="ARBA00022692"/>
    </source>
</evidence>
<keyword evidence="3 7" id="KW-0812">Transmembrane</keyword>
<evidence type="ECO:0000259" key="8">
    <source>
        <dbReference type="Pfam" id="PF12696"/>
    </source>
</evidence>
<dbReference type="EMBL" id="JASVWF010000011">
    <property type="protein sequence ID" value="MDL5160490.1"/>
    <property type="molecule type" value="Genomic_DNA"/>
</dbReference>
<dbReference type="RefSeq" id="WP_286057093.1">
    <property type="nucleotide sequence ID" value="NZ_JASVWF010000011.1"/>
</dbReference>
<dbReference type="Pfam" id="PF12696">
    <property type="entry name" value="TraG-D_C"/>
    <property type="match status" value="1"/>
</dbReference>
<dbReference type="InterPro" id="IPR051539">
    <property type="entry name" value="T4SS-coupling_protein"/>
</dbReference>
<gene>
    <name evidence="9" type="ORF">QRT03_31300</name>
</gene>
<evidence type="ECO:0000313" key="10">
    <source>
        <dbReference type="Proteomes" id="UP001231924"/>
    </source>
</evidence>
<feature type="region of interest" description="Disordered" evidence="6">
    <location>
        <begin position="552"/>
        <end position="613"/>
    </location>
</feature>
<accession>A0ABT7MIN5</accession>
<dbReference type="SUPFAM" id="SSF52540">
    <property type="entry name" value="P-loop containing nucleoside triphosphate hydrolases"/>
    <property type="match status" value="1"/>
</dbReference>
<name>A0ABT7MIN5_9PSEU</name>
<feature type="domain" description="TraD/TraG TraM recognition site" evidence="8">
    <location>
        <begin position="408"/>
        <end position="494"/>
    </location>
</feature>
<dbReference type="PANTHER" id="PTHR37937">
    <property type="entry name" value="CONJUGATIVE TRANSFER: DNA TRANSPORT"/>
    <property type="match status" value="1"/>
</dbReference>
<proteinExistence type="predicted"/>
<evidence type="ECO:0000256" key="1">
    <source>
        <dbReference type="ARBA" id="ARBA00004651"/>
    </source>
</evidence>
<protein>
    <submittedName>
        <fullName evidence="9">TraM recognition domain-containing protein</fullName>
    </submittedName>
</protein>
<comment type="subcellular location">
    <subcellularLocation>
        <location evidence="1">Cell membrane</location>
        <topology evidence="1">Multi-pass membrane protein</topology>
    </subcellularLocation>
</comment>